<proteinExistence type="predicted"/>
<evidence type="ECO:0000259" key="2">
    <source>
        <dbReference type="Pfam" id="PF13609"/>
    </source>
</evidence>
<dbReference type="InterPro" id="IPR033900">
    <property type="entry name" value="Gram_neg_porin_domain"/>
</dbReference>
<keyword evidence="4" id="KW-1185">Reference proteome</keyword>
<comment type="caution">
    <text evidence="3">The sequence shown here is derived from an EMBL/GenBank/DDBJ whole genome shotgun (WGS) entry which is preliminary data.</text>
</comment>
<dbReference type="EMBL" id="PUGF01000035">
    <property type="protein sequence ID" value="PRC90814.1"/>
    <property type="molecule type" value="Genomic_DNA"/>
</dbReference>
<gene>
    <name evidence="3" type="ORF">S2091_4477</name>
</gene>
<name>A0A2S9GSW6_9BURK</name>
<protein>
    <recommendedName>
        <fullName evidence="2">Porin domain-containing protein</fullName>
    </recommendedName>
</protein>
<dbReference type="AlphaFoldDB" id="A0A2S9GSW6"/>
<dbReference type="InterPro" id="IPR023614">
    <property type="entry name" value="Porin_dom_sf"/>
</dbReference>
<evidence type="ECO:0000256" key="1">
    <source>
        <dbReference type="SAM" id="SignalP"/>
    </source>
</evidence>
<feature type="domain" description="Porin" evidence="2">
    <location>
        <begin position="97"/>
        <end position="372"/>
    </location>
</feature>
<organism evidence="3 4">
    <name type="scientific">Solimicrobium silvestre</name>
    <dbReference type="NCBI Taxonomy" id="2099400"/>
    <lineage>
        <taxon>Bacteria</taxon>
        <taxon>Pseudomonadati</taxon>
        <taxon>Pseudomonadota</taxon>
        <taxon>Betaproteobacteria</taxon>
        <taxon>Burkholderiales</taxon>
        <taxon>Oxalobacteraceae</taxon>
        <taxon>Solimicrobium</taxon>
    </lineage>
</organism>
<dbReference type="Proteomes" id="UP000237839">
    <property type="component" value="Unassembled WGS sequence"/>
</dbReference>
<dbReference type="Gene3D" id="2.40.160.10">
    <property type="entry name" value="Porin"/>
    <property type="match status" value="1"/>
</dbReference>
<accession>A0A2S9GSW6</accession>
<sequence>MKYHSFLTKNLIAVSLLASSALSIHAQAQTTDVPKVAADSPPLIVDSPYSYSGFASLIGGQSSGRCQPTGMAQDTTSCTRYVGDWGHDGIYNNNFSIAQESRIGVQFTDKFTHDLSGTIQLTARPIRDEHLNLEWAYLTYKPDSSWTIYIGRKRLPLFYYSDIQDIGYAYNTIRLDGSIYGWEVTNYNGISVDYSFNVADWDVRAEMLVGTEDAKNNAYERLFYATPQDIGWHRIVGMSFDFSHDWLTGRLGYEHSDYSQFDAVTGAVPLFTGGYQASQSFLDASLTADLNDWILHTEFGDAHRLGIGALARFYSVSAGYRMGKFLPTIQYGTYRESTPFANYNDGKFQTAVLALRYDFAKNMDFKVQLDRAIDNGQPPLQGSAYLVSAGIDIVF</sequence>
<reference evidence="3 4" key="1">
    <citation type="submission" date="2018-02" db="EMBL/GenBank/DDBJ databases">
        <title>Solimicrobium silvestre gen. nov., sp. nov., isolated from alpine forest soil.</title>
        <authorList>
            <person name="Margesin R."/>
            <person name="Albuquerque L."/>
            <person name="Zhang D.-C."/>
            <person name="Froufe H.J.C."/>
            <person name="Severino R."/>
            <person name="Roxo I."/>
            <person name="Egas C."/>
            <person name="Da Costa M.S."/>
        </authorList>
    </citation>
    <scope>NUCLEOTIDE SEQUENCE [LARGE SCALE GENOMIC DNA]</scope>
    <source>
        <strain evidence="3 4">S20-91</strain>
    </source>
</reference>
<feature type="signal peptide" evidence="1">
    <location>
        <begin position="1"/>
        <end position="28"/>
    </location>
</feature>
<dbReference type="RefSeq" id="WP_105534202.1">
    <property type="nucleotide sequence ID" value="NZ_PUGF01000035.1"/>
</dbReference>
<evidence type="ECO:0000313" key="3">
    <source>
        <dbReference type="EMBL" id="PRC90814.1"/>
    </source>
</evidence>
<dbReference type="OrthoDB" id="197869at2"/>
<evidence type="ECO:0000313" key="4">
    <source>
        <dbReference type="Proteomes" id="UP000237839"/>
    </source>
</evidence>
<dbReference type="Pfam" id="PF13609">
    <property type="entry name" value="Porin_4"/>
    <property type="match status" value="1"/>
</dbReference>
<dbReference type="SUPFAM" id="SSF56935">
    <property type="entry name" value="Porins"/>
    <property type="match status" value="1"/>
</dbReference>
<feature type="chain" id="PRO_5015679472" description="Porin domain-containing protein" evidence="1">
    <location>
        <begin position="29"/>
        <end position="395"/>
    </location>
</feature>
<keyword evidence="1" id="KW-0732">Signal</keyword>